<evidence type="ECO:0000256" key="8">
    <source>
        <dbReference type="ARBA" id="ARBA00023027"/>
    </source>
</evidence>
<feature type="binding site" evidence="11">
    <location>
        <position position="422"/>
    </location>
    <ligand>
        <name>Zn(2+)</name>
        <dbReference type="ChEBI" id="CHEBI:29105"/>
    </ligand>
</feature>
<dbReference type="Gene3D" id="2.40.50.140">
    <property type="entry name" value="Nucleic acid-binding proteins"/>
    <property type="match status" value="1"/>
</dbReference>
<evidence type="ECO:0000256" key="2">
    <source>
        <dbReference type="ARBA" id="ARBA00022598"/>
    </source>
</evidence>
<dbReference type="InterPro" id="IPR001357">
    <property type="entry name" value="BRCT_dom"/>
</dbReference>
<feature type="active site" description="N6-AMP-lysine intermediate" evidence="11">
    <location>
        <position position="114"/>
    </location>
</feature>
<evidence type="ECO:0000256" key="3">
    <source>
        <dbReference type="ARBA" id="ARBA00022705"/>
    </source>
</evidence>
<evidence type="ECO:0000256" key="5">
    <source>
        <dbReference type="ARBA" id="ARBA00022763"/>
    </source>
</evidence>
<dbReference type="NCBIfam" id="TIGR00575">
    <property type="entry name" value="dnlj"/>
    <property type="match status" value="1"/>
</dbReference>
<dbReference type="Pfam" id="PF03120">
    <property type="entry name" value="OB_DNA_ligase"/>
    <property type="match status" value="1"/>
</dbReference>
<dbReference type="InterPro" id="IPR001679">
    <property type="entry name" value="DNA_ligase"/>
</dbReference>
<feature type="binding site" evidence="11">
    <location>
        <position position="407"/>
    </location>
    <ligand>
        <name>Zn(2+)</name>
        <dbReference type="ChEBI" id="CHEBI:29105"/>
    </ligand>
</feature>
<evidence type="ECO:0000259" key="12">
    <source>
        <dbReference type="PROSITE" id="PS50172"/>
    </source>
</evidence>
<dbReference type="PANTHER" id="PTHR23389:SF9">
    <property type="entry name" value="DNA LIGASE"/>
    <property type="match status" value="1"/>
</dbReference>
<keyword evidence="14" id="KW-1185">Reference proteome</keyword>
<feature type="binding site" evidence="11">
    <location>
        <begin position="33"/>
        <end position="37"/>
    </location>
    <ligand>
        <name>NAD(+)</name>
        <dbReference type="ChEBI" id="CHEBI:57540"/>
    </ligand>
</feature>
<comment type="cofactor">
    <cofactor evidence="11">
        <name>Mg(2+)</name>
        <dbReference type="ChEBI" id="CHEBI:18420"/>
    </cofactor>
    <cofactor evidence="11">
        <name>Mn(2+)</name>
        <dbReference type="ChEBI" id="CHEBI:29035"/>
    </cofactor>
</comment>
<keyword evidence="9 11" id="KW-0234">DNA repair</keyword>
<evidence type="ECO:0000313" key="14">
    <source>
        <dbReference type="Proteomes" id="UP000745859"/>
    </source>
</evidence>
<evidence type="ECO:0000256" key="1">
    <source>
        <dbReference type="ARBA" id="ARBA00004067"/>
    </source>
</evidence>
<evidence type="ECO:0000256" key="11">
    <source>
        <dbReference type="HAMAP-Rule" id="MF_01588"/>
    </source>
</evidence>
<dbReference type="PIRSF" id="PIRSF001604">
    <property type="entry name" value="LigA"/>
    <property type="match status" value="1"/>
</dbReference>
<dbReference type="Proteomes" id="UP000745859">
    <property type="component" value="Unassembled WGS sequence"/>
</dbReference>
<dbReference type="InterPro" id="IPR033136">
    <property type="entry name" value="DNA_ligase_CS"/>
</dbReference>
<dbReference type="NCBIfam" id="NF005932">
    <property type="entry name" value="PRK07956.1"/>
    <property type="match status" value="1"/>
</dbReference>
<dbReference type="Gene3D" id="1.10.150.20">
    <property type="entry name" value="5' to 3' exonuclease, C-terminal subdomain"/>
    <property type="match status" value="2"/>
</dbReference>
<dbReference type="Gene3D" id="6.20.10.30">
    <property type="match status" value="1"/>
</dbReference>
<feature type="binding site" evidence="11">
    <location>
        <position position="286"/>
    </location>
    <ligand>
        <name>NAD(+)</name>
        <dbReference type="ChEBI" id="CHEBI:57540"/>
    </ligand>
</feature>
<dbReference type="InterPro" id="IPR012340">
    <property type="entry name" value="NA-bd_OB-fold"/>
</dbReference>
<dbReference type="InterPro" id="IPR004150">
    <property type="entry name" value="NAD_DNA_ligase_OB"/>
</dbReference>
<keyword evidence="11" id="KW-0464">Manganese</keyword>
<dbReference type="PANTHER" id="PTHR23389">
    <property type="entry name" value="CHROMOSOME TRANSMISSION FIDELITY FACTOR 18"/>
    <property type="match status" value="1"/>
</dbReference>
<feature type="binding site" evidence="11">
    <location>
        <position position="112"/>
    </location>
    <ligand>
        <name>NAD(+)</name>
        <dbReference type="ChEBI" id="CHEBI:57540"/>
    </ligand>
</feature>
<keyword evidence="2 11" id="KW-0436">Ligase</keyword>
<dbReference type="PROSITE" id="PS50172">
    <property type="entry name" value="BRCT"/>
    <property type="match status" value="1"/>
</dbReference>
<dbReference type="Gene3D" id="1.10.287.610">
    <property type="entry name" value="Helix hairpin bin"/>
    <property type="match status" value="1"/>
</dbReference>
<dbReference type="CDD" id="cd00114">
    <property type="entry name" value="LIGANc"/>
    <property type="match status" value="1"/>
</dbReference>
<evidence type="ECO:0000313" key="13">
    <source>
        <dbReference type="EMBL" id="NIJ45360.1"/>
    </source>
</evidence>
<name>A0ABX0U945_9FLAO</name>
<comment type="catalytic activity">
    <reaction evidence="10 11">
        <text>NAD(+) + (deoxyribonucleotide)n-3'-hydroxyl + 5'-phospho-(deoxyribonucleotide)m = (deoxyribonucleotide)n+m + AMP + beta-nicotinamide D-nucleotide.</text>
        <dbReference type="EC" id="6.5.1.2"/>
    </reaction>
</comment>
<dbReference type="EC" id="6.5.1.2" evidence="11"/>
<dbReference type="EMBL" id="JAASQL010000002">
    <property type="protein sequence ID" value="NIJ45360.1"/>
    <property type="molecule type" value="Genomic_DNA"/>
</dbReference>
<dbReference type="PROSITE" id="PS01056">
    <property type="entry name" value="DNA_LIGASE_N2"/>
    <property type="match status" value="1"/>
</dbReference>
<dbReference type="SUPFAM" id="SSF47781">
    <property type="entry name" value="RuvA domain 2-like"/>
    <property type="match status" value="2"/>
</dbReference>
<comment type="similarity">
    <text evidence="11">Belongs to the NAD-dependent DNA ligase family. LigA subfamily.</text>
</comment>
<dbReference type="SMART" id="SM00532">
    <property type="entry name" value="LIGANc"/>
    <property type="match status" value="1"/>
</dbReference>
<dbReference type="Gene3D" id="3.40.50.10190">
    <property type="entry name" value="BRCT domain"/>
    <property type="match status" value="1"/>
</dbReference>
<dbReference type="SUPFAM" id="SSF50249">
    <property type="entry name" value="Nucleic acid-binding proteins"/>
    <property type="match status" value="1"/>
</dbReference>
<dbReference type="SMART" id="SM00292">
    <property type="entry name" value="BRCT"/>
    <property type="match status" value="1"/>
</dbReference>
<dbReference type="Gene3D" id="3.30.470.30">
    <property type="entry name" value="DNA ligase/mRNA capping enzyme"/>
    <property type="match status" value="1"/>
</dbReference>
<feature type="binding site" evidence="11">
    <location>
        <position position="171"/>
    </location>
    <ligand>
        <name>NAD(+)</name>
        <dbReference type="ChEBI" id="CHEBI:57540"/>
    </ligand>
</feature>
<reference evidence="13 14" key="1">
    <citation type="submission" date="2020-03" db="EMBL/GenBank/DDBJ databases">
        <title>Genomic Encyclopedia of Type Strains, Phase IV (KMG-IV): sequencing the most valuable type-strain genomes for metagenomic binning, comparative biology and taxonomic classification.</title>
        <authorList>
            <person name="Goeker M."/>
        </authorList>
    </citation>
    <scope>NUCLEOTIDE SEQUENCE [LARGE SCALE GENOMIC DNA]</scope>
    <source>
        <strain evidence="13 14">DSM 101599</strain>
    </source>
</reference>
<evidence type="ECO:0000256" key="4">
    <source>
        <dbReference type="ARBA" id="ARBA00022723"/>
    </source>
</evidence>
<dbReference type="SUPFAM" id="SSF56091">
    <property type="entry name" value="DNA ligase/mRNA capping enzyme, catalytic domain"/>
    <property type="match status" value="1"/>
</dbReference>
<keyword evidence="6 11" id="KW-0862">Zinc</keyword>
<feature type="binding site" evidence="11">
    <location>
        <position position="135"/>
    </location>
    <ligand>
        <name>NAD(+)</name>
        <dbReference type="ChEBI" id="CHEBI:57540"/>
    </ligand>
</feature>
<keyword evidence="5 11" id="KW-0227">DNA damage</keyword>
<keyword evidence="8 11" id="KW-0520">NAD</keyword>
<dbReference type="RefSeq" id="WP_167187282.1">
    <property type="nucleotide sequence ID" value="NZ_JAASQL010000002.1"/>
</dbReference>
<keyword evidence="4 11" id="KW-0479">Metal-binding</keyword>
<dbReference type="GO" id="GO:0003911">
    <property type="term" value="F:DNA ligase (NAD+) activity"/>
    <property type="evidence" value="ECO:0007669"/>
    <property type="project" value="UniProtKB-EC"/>
</dbReference>
<gene>
    <name evidence="11" type="primary">ligA</name>
    <name evidence="13" type="ORF">FHR24_001828</name>
</gene>
<dbReference type="Pfam" id="PF12826">
    <property type="entry name" value="HHH_2"/>
    <property type="match status" value="1"/>
</dbReference>
<dbReference type="InterPro" id="IPR010994">
    <property type="entry name" value="RuvA_2-like"/>
</dbReference>
<feature type="domain" description="BRCT" evidence="12">
    <location>
        <begin position="748"/>
        <end position="825"/>
    </location>
</feature>
<dbReference type="Pfam" id="PF00533">
    <property type="entry name" value="BRCT"/>
    <property type="match status" value="1"/>
</dbReference>
<keyword evidence="3 11" id="KW-0235">DNA replication</keyword>
<keyword evidence="7 11" id="KW-0460">Magnesium</keyword>
<feature type="binding site" evidence="11">
    <location>
        <position position="404"/>
    </location>
    <ligand>
        <name>Zn(2+)</name>
        <dbReference type="ChEBI" id="CHEBI:29105"/>
    </ligand>
</feature>
<dbReference type="Pfam" id="PF01653">
    <property type="entry name" value="DNA_ligase_aden"/>
    <property type="match status" value="1"/>
</dbReference>
<evidence type="ECO:0000256" key="10">
    <source>
        <dbReference type="ARBA" id="ARBA00034005"/>
    </source>
</evidence>
<sequence length="825" mass="92418">MKHPIQQKIENLRDTLHKHNYEYYVLDNATISDYDFDMLLKELQALEEAHPEFADENSPTQKVGGAVTKNFETVVHKNRMYSLDNSYSKEDLLDWEKRISKIIEGEITYTCELKYDGASINLTYENGVLVKAVTRGDGVQGDDVTANVKTIKSLPLKLQGDFVDNFEIRGEIILPLDGFNQMNLAREEAGEEIYKNPRNTASGSLKLQNSAEVAKRPLDCLLYQVLTYNNEFTSHAQALEKARTVGFKVPETIKVVSSIDEVVAFVEYWDKARFDLPYETDGIVIKVNNIRQQEELGYTAKSPRWAIAYKFKAEQVSTQLLQITYQVGRTGAITPVANLEPVQLAGTTVKRASLHNADQIALHDIRIGDEVYVEKGGEIIPKIVGVDLTQRPADSLPTLYATHCPECNTPLVRKEGDAKHYCPNEYGCKPQVSGRIQHFISRKAMDVDGLGGETVDLLCDVGLIENYADLYALTYDTILNVEKAYDSEVSGLVYQNKLQITIENAIFGLGYANVSKRLASLLASKIEAIQDLLHTEYTLEPKDAEVLGKFKRIFKHRYEIVLKQNLSEFVALKGYVSLSDFLILKFNGKEKGANLFDTSFDELLNASKQIKYVDELKSIAVFEDKYEKFNETISKIANRRVVGIRETGAKNIIAGIKASKQIPFEKVLYALGIRFVGETVAKKLANAFKNLDALFAADFDTLIAVDEIGDRIAESIIAFKNEPLNQVLIARLKEYGLQFSLSEEVLQNQTDTLSGKTFVVSGVFHKVSRNELKKLIEDNSGKVSSSISKKTDYIIAGDNMGPAKLQKATDLGITIISEDDFLEMV</sequence>
<dbReference type="InterPro" id="IPR013840">
    <property type="entry name" value="DNAligase_N"/>
</dbReference>
<comment type="function">
    <text evidence="1 11">DNA ligase that catalyzes the formation of phosphodiester linkages between 5'-phosphoryl and 3'-hydroxyl groups in double-stranded DNA using NAD as a coenzyme and as the energy source for the reaction. It is essential for DNA replication and repair of damaged DNA.</text>
</comment>
<dbReference type="CDD" id="cd17748">
    <property type="entry name" value="BRCT_DNA_ligase_like"/>
    <property type="match status" value="1"/>
</dbReference>
<dbReference type="Pfam" id="PF03119">
    <property type="entry name" value="DNA_ligase_ZBD"/>
    <property type="match status" value="1"/>
</dbReference>
<dbReference type="InterPro" id="IPR004149">
    <property type="entry name" value="Znf_DNAligase_C4"/>
</dbReference>
<dbReference type="InterPro" id="IPR041663">
    <property type="entry name" value="DisA/LigA_HHH"/>
</dbReference>
<accession>A0ABX0U945</accession>
<evidence type="ECO:0000256" key="9">
    <source>
        <dbReference type="ARBA" id="ARBA00023204"/>
    </source>
</evidence>
<dbReference type="SUPFAM" id="SSF52113">
    <property type="entry name" value="BRCT domain"/>
    <property type="match status" value="1"/>
</dbReference>
<feature type="binding site" evidence="11">
    <location>
        <position position="428"/>
    </location>
    <ligand>
        <name>Zn(2+)</name>
        <dbReference type="ChEBI" id="CHEBI:29105"/>
    </ligand>
</feature>
<organism evidence="13 14">
    <name type="scientific">Wenyingzhuangia heitensis</name>
    <dbReference type="NCBI Taxonomy" id="1487859"/>
    <lineage>
        <taxon>Bacteria</taxon>
        <taxon>Pseudomonadati</taxon>
        <taxon>Bacteroidota</taxon>
        <taxon>Flavobacteriia</taxon>
        <taxon>Flavobacteriales</taxon>
        <taxon>Flavobacteriaceae</taxon>
        <taxon>Wenyingzhuangia</taxon>
    </lineage>
</organism>
<proteinExistence type="inferred from homology"/>
<protein>
    <recommendedName>
        <fullName evidence="11">DNA ligase</fullName>
        <ecNumber evidence="11">6.5.1.2</ecNumber>
    </recommendedName>
    <alternativeName>
        <fullName evidence="11">Polydeoxyribonucleotide synthase [NAD(+)]</fullName>
    </alternativeName>
</protein>
<dbReference type="InterPro" id="IPR036420">
    <property type="entry name" value="BRCT_dom_sf"/>
</dbReference>
<dbReference type="HAMAP" id="MF_01588">
    <property type="entry name" value="DNA_ligase_A"/>
    <property type="match status" value="1"/>
</dbReference>
<evidence type="ECO:0000256" key="6">
    <source>
        <dbReference type="ARBA" id="ARBA00022833"/>
    </source>
</evidence>
<evidence type="ECO:0000256" key="7">
    <source>
        <dbReference type="ARBA" id="ARBA00022842"/>
    </source>
</evidence>
<feature type="binding site" evidence="11">
    <location>
        <position position="310"/>
    </location>
    <ligand>
        <name>NAD(+)</name>
        <dbReference type="ChEBI" id="CHEBI:57540"/>
    </ligand>
</feature>
<comment type="caution">
    <text evidence="13">The sequence shown here is derived from an EMBL/GenBank/DDBJ whole genome shotgun (WGS) entry which is preliminary data.</text>
</comment>
<dbReference type="InterPro" id="IPR013839">
    <property type="entry name" value="DNAligase_adenylation"/>
</dbReference>
<feature type="binding site" evidence="11">
    <location>
        <begin position="82"/>
        <end position="83"/>
    </location>
    <ligand>
        <name>NAD(+)</name>
        <dbReference type="ChEBI" id="CHEBI:57540"/>
    </ligand>
</feature>